<evidence type="ECO:0000313" key="3">
    <source>
        <dbReference type="Proteomes" id="UP000001660"/>
    </source>
</evidence>
<sequence>MTLAGAAAQAAPASLHNHERVELQDSGAFEPPSMERQVPLGYGVETAFLKINRDCLSDYSVHRSAEEIRRNRFPAIEPIDSPRIPALLS</sequence>
<gene>
    <name evidence="2" type="ORF">NIDE3687</name>
</gene>
<feature type="compositionally biased region" description="Low complexity" evidence="1">
    <location>
        <begin position="1"/>
        <end position="13"/>
    </location>
</feature>
<keyword evidence="3" id="KW-1185">Reference proteome</keyword>
<dbReference type="Proteomes" id="UP000001660">
    <property type="component" value="Chromosome"/>
</dbReference>
<name>D8P7L9_9BACT</name>
<protein>
    <submittedName>
        <fullName evidence="2">Uncharacterized protein</fullName>
    </submittedName>
</protein>
<dbReference type="AlphaFoldDB" id="D8P7L9"/>
<evidence type="ECO:0000313" key="2">
    <source>
        <dbReference type="EMBL" id="CBK43365.1"/>
    </source>
</evidence>
<dbReference type="HOGENOM" id="CLU_2449149_0_0_0"/>
<feature type="region of interest" description="Disordered" evidence="1">
    <location>
        <begin position="1"/>
        <end position="34"/>
    </location>
</feature>
<accession>D8P7L9</accession>
<dbReference type="KEGG" id="nde:NIDE3687"/>
<evidence type="ECO:0000256" key="1">
    <source>
        <dbReference type="SAM" id="MobiDB-lite"/>
    </source>
</evidence>
<dbReference type="EMBL" id="FP929003">
    <property type="protein sequence ID" value="CBK43365.1"/>
    <property type="molecule type" value="Genomic_DNA"/>
</dbReference>
<dbReference type="STRING" id="330214.NIDE3687"/>
<organism evidence="2 3">
    <name type="scientific">Nitrospira defluvii</name>
    <dbReference type="NCBI Taxonomy" id="330214"/>
    <lineage>
        <taxon>Bacteria</taxon>
        <taxon>Pseudomonadati</taxon>
        <taxon>Nitrospirota</taxon>
        <taxon>Nitrospiria</taxon>
        <taxon>Nitrospirales</taxon>
        <taxon>Nitrospiraceae</taxon>
        <taxon>Nitrospira</taxon>
    </lineage>
</organism>
<reference evidence="2 3" key="1">
    <citation type="journal article" date="2010" name="Proc. Natl. Acad. Sci. U.S.A.">
        <title>A Nitrospira metagenome illuminates the physiology and evolution of globally important nitrite-oxidizing bacteria.</title>
        <authorList>
            <person name="Lucker S."/>
            <person name="Wagner M."/>
            <person name="Maixner F."/>
            <person name="Pelletier E."/>
            <person name="Koch H."/>
            <person name="Vacherie B."/>
            <person name="Rattei T."/>
            <person name="Sinninghe Damste J."/>
            <person name="Spieck E."/>
            <person name="Le Paslier D."/>
            <person name="Daims H."/>
        </authorList>
    </citation>
    <scope>NUCLEOTIDE SEQUENCE [LARGE SCALE GENOMIC DNA]</scope>
</reference>
<proteinExistence type="predicted"/>